<dbReference type="InterPro" id="IPR050260">
    <property type="entry name" value="FAD-bd_OxRdtase"/>
</dbReference>
<dbReference type="PANTHER" id="PTHR43429:SF1">
    <property type="entry name" value="NAD(P)H SULFUR OXIDOREDUCTASE (COA-DEPENDENT)"/>
    <property type="match status" value="1"/>
</dbReference>
<proteinExistence type="inferred from homology"/>
<dbReference type="Proteomes" id="UP000029640">
    <property type="component" value="Unassembled WGS sequence"/>
</dbReference>
<reference evidence="8 9" key="1">
    <citation type="journal article" date="2014" name="Genome Announc.">
        <title>Genome Sequence of Gammaproteobacterial Pseudohaliea rubra Type Strain DSM 19751, Isolated from Coastal Seawater of the Mediterranean Sea.</title>
        <authorList>
            <person name="Spring S."/>
            <person name="Fiebig A."/>
            <person name="Riedel T."/>
            <person name="Goker M."/>
            <person name="Klenk H.P."/>
        </authorList>
    </citation>
    <scope>NUCLEOTIDE SEQUENCE [LARGE SCALE GENOMIC DNA]</scope>
    <source>
        <strain evidence="8 9">DSM 19751</strain>
    </source>
</reference>
<keyword evidence="9" id="KW-1185">Reference proteome</keyword>
<dbReference type="STRING" id="1265313.HRUBRA_01467"/>
<keyword evidence="3" id="KW-0285">Flavoprotein</keyword>
<dbReference type="PRINTS" id="PR00411">
    <property type="entry name" value="PNDRDTASEI"/>
</dbReference>
<dbReference type="InterPro" id="IPR036873">
    <property type="entry name" value="Rhodanese-like_dom_sf"/>
</dbReference>
<gene>
    <name evidence="8" type="ORF">HRUBRA_01467</name>
</gene>
<comment type="similarity">
    <text evidence="2">Belongs to the class-III pyridine nucleotide-disulfide oxidoreductase family.</text>
</comment>
<keyword evidence="5" id="KW-0560">Oxidoreductase</keyword>
<dbReference type="RefSeq" id="WP_035514876.1">
    <property type="nucleotide sequence ID" value="NZ_KN234751.1"/>
</dbReference>
<evidence type="ECO:0000256" key="3">
    <source>
        <dbReference type="ARBA" id="ARBA00022630"/>
    </source>
</evidence>
<dbReference type="GO" id="GO:0016491">
    <property type="term" value="F:oxidoreductase activity"/>
    <property type="evidence" value="ECO:0007669"/>
    <property type="project" value="UniProtKB-KW"/>
</dbReference>
<dbReference type="AlphaFoldDB" id="A0A095VR73"/>
<protein>
    <recommendedName>
        <fullName evidence="7">Rhodanese domain-containing protein</fullName>
    </recommendedName>
</protein>
<dbReference type="Pfam" id="PF07992">
    <property type="entry name" value="Pyr_redox_2"/>
    <property type="match status" value="1"/>
</dbReference>
<dbReference type="Gene3D" id="3.40.250.10">
    <property type="entry name" value="Rhodanese-like domain"/>
    <property type="match status" value="1"/>
</dbReference>
<dbReference type="SMART" id="SM00450">
    <property type="entry name" value="RHOD"/>
    <property type="match status" value="1"/>
</dbReference>
<dbReference type="EMBL" id="AUVB01000042">
    <property type="protein sequence ID" value="KGE03962.1"/>
    <property type="molecule type" value="Genomic_DNA"/>
</dbReference>
<evidence type="ECO:0000313" key="8">
    <source>
        <dbReference type="EMBL" id="KGE03962.1"/>
    </source>
</evidence>
<sequence length="568" mass="59537">MSERLIIVGGVAAGASAAAKARRMNEALEIVIFEAGPYPSFANCGLPYYVGGEITEREQLFVVDPALFGNRLAVDLRLNTRVTGIDRANSQVTFTDAEGVPGTLGYDRLVLATGTEPLVPPVPGIDGDTIFTCRTVPDVDAISARLTSVTEGGADRPEILIIGGGFIGLECAEQLIGRGCRVTLVELAPQVMGPLDPEMAWPLEEALTAAGGTVITGDAVQAIEHSDGRSVAILGSGRKLPFAFAVLGTGVRPNVALARAAGLELGTTGALRVDSQQRTSDPAIYAAGDNAEAVFLPTGTPVNIPLAWPANKQGRVAGCNAALDLAGAPADDPLRLRSTAINGTSIVRVCGMNAGGTGLTEKQATQLGRTVAVVYLGGPHHASYYPGAKPMMIKLIYDPADGLVLGAQAYGEGIDKRLDVFSVAIRGGLTVEDLEELDLTYAPPFGNAKDAAVLAGFAGANARRGIAPGLAPMDYLEGRGLDDATVVLDVRSAREFDEDPLEGAKNIPVDELRQRLDEVPKGRPLVVVCASGQRSHLAQQLLRHHGFQDVRNLYGGYRLLSQLHRMAG</sequence>
<dbReference type="PANTHER" id="PTHR43429">
    <property type="entry name" value="PYRIDINE NUCLEOTIDE-DISULFIDE OXIDOREDUCTASE DOMAIN-CONTAINING"/>
    <property type="match status" value="1"/>
</dbReference>
<dbReference type="SUPFAM" id="SSF55424">
    <property type="entry name" value="FAD/NAD-linked reductases, dimerisation (C-terminal) domain"/>
    <property type="match status" value="1"/>
</dbReference>
<dbReference type="OrthoDB" id="9768666at2"/>
<dbReference type="InterPro" id="IPR004099">
    <property type="entry name" value="Pyr_nucl-diS_OxRdtase_dimer"/>
</dbReference>
<evidence type="ECO:0000259" key="7">
    <source>
        <dbReference type="PROSITE" id="PS50206"/>
    </source>
</evidence>
<name>A0A095VR73_9GAMM</name>
<comment type="cofactor">
    <cofactor evidence="1">
        <name>FAD</name>
        <dbReference type="ChEBI" id="CHEBI:57692"/>
    </cofactor>
</comment>
<dbReference type="eggNOG" id="COG0446">
    <property type="taxonomic scope" value="Bacteria"/>
</dbReference>
<dbReference type="InterPro" id="IPR016156">
    <property type="entry name" value="FAD/NAD-linked_Rdtase_dimer_sf"/>
</dbReference>
<evidence type="ECO:0000256" key="2">
    <source>
        <dbReference type="ARBA" id="ARBA00009130"/>
    </source>
</evidence>
<evidence type="ECO:0000256" key="4">
    <source>
        <dbReference type="ARBA" id="ARBA00022827"/>
    </source>
</evidence>
<dbReference type="PATRIC" id="fig|1265313.6.peg.1451"/>
<accession>A0A095VR73</accession>
<dbReference type="PROSITE" id="PS50206">
    <property type="entry name" value="RHODANESE_3"/>
    <property type="match status" value="1"/>
</dbReference>
<dbReference type="HOGENOM" id="CLU_003291_1_2_6"/>
<evidence type="ECO:0000313" key="9">
    <source>
        <dbReference type="Proteomes" id="UP000029640"/>
    </source>
</evidence>
<keyword evidence="4" id="KW-0274">FAD</keyword>
<dbReference type="SUPFAM" id="SSF51905">
    <property type="entry name" value="FAD/NAD(P)-binding domain"/>
    <property type="match status" value="2"/>
</dbReference>
<evidence type="ECO:0000256" key="6">
    <source>
        <dbReference type="ARBA" id="ARBA00023284"/>
    </source>
</evidence>
<dbReference type="InterPro" id="IPR023753">
    <property type="entry name" value="FAD/NAD-binding_dom"/>
</dbReference>
<dbReference type="eggNOG" id="COG0607">
    <property type="taxonomic scope" value="Bacteria"/>
</dbReference>
<evidence type="ECO:0000256" key="5">
    <source>
        <dbReference type="ARBA" id="ARBA00023002"/>
    </source>
</evidence>
<evidence type="ECO:0000256" key="1">
    <source>
        <dbReference type="ARBA" id="ARBA00001974"/>
    </source>
</evidence>
<organism evidence="8 9">
    <name type="scientific">Pseudohaliea rubra DSM 19751</name>
    <dbReference type="NCBI Taxonomy" id="1265313"/>
    <lineage>
        <taxon>Bacteria</taxon>
        <taxon>Pseudomonadati</taxon>
        <taxon>Pseudomonadota</taxon>
        <taxon>Gammaproteobacteria</taxon>
        <taxon>Cellvibrionales</taxon>
        <taxon>Halieaceae</taxon>
        <taxon>Pseudohaliea</taxon>
    </lineage>
</organism>
<keyword evidence="6" id="KW-0676">Redox-active center</keyword>
<dbReference type="PRINTS" id="PR00368">
    <property type="entry name" value="FADPNR"/>
</dbReference>
<dbReference type="Pfam" id="PF02852">
    <property type="entry name" value="Pyr_redox_dim"/>
    <property type="match status" value="1"/>
</dbReference>
<dbReference type="Pfam" id="PF00581">
    <property type="entry name" value="Rhodanese"/>
    <property type="match status" value="1"/>
</dbReference>
<dbReference type="InterPro" id="IPR001763">
    <property type="entry name" value="Rhodanese-like_dom"/>
</dbReference>
<comment type="caution">
    <text evidence="8">The sequence shown here is derived from an EMBL/GenBank/DDBJ whole genome shotgun (WGS) entry which is preliminary data.</text>
</comment>
<feature type="domain" description="Rhodanese" evidence="7">
    <location>
        <begin position="481"/>
        <end position="565"/>
    </location>
</feature>
<dbReference type="Gene3D" id="3.50.50.60">
    <property type="entry name" value="FAD/NAD(P)-binding domain"/>
    <property type="match status" value="3"/>
</dbReference>
<dbReference type="InterPro" id="IPR036188">
    <property type="entry name" value="FAD/NAD-bd_sf"/>
</dbReference>
<dbReference type="SUPFAM" id="SSF52821">
    <property type="entry name" value="Rhodanese/Cell cycle control phosphatase"/>
    <property type="match status" value="1"/>
</dbReference>